<dbReference type="EMBL" id="CAUYUJ010000315">
    <property type="protein sequence ID" value="CAK0789852.1"/>
    <property type="molecule type" value="Genomic_DNA"/>
</dbReference>
<feature type="non-terminal residue" evidence="1">
    <location>
        <position position="235"/>
    </location>
</feature>
<gene>
    <name evidence="1" type="ORF">PCOR1329_LOCUS1303</name>
</gene>
<protein>
    <submittedName>
        <fullName evidence="1">Uncharacterized protein</fullName>
    </submittedName>
</protein>
<proteinExistence type="predicted"/>
<feature type="non-terminal residue" evidence="1">
    <location>
        <position position="1"/>
    </location>
</feature>
<keyword evidence="2" id="KW-1185">Reference proteome</keyword>
<dbReference type="Proteomes" id="UP001189429">
    <property type="component" value="Unassembled WGS sequence"/>
</dbReference>
<evidence type="ECO:0000313" key="2">
    <source>
        <dbReference type="Proteomes" id="UP001189429"/>
    </source>
</evidence>
<name>A0ABN9PCX9_9DINO</name>
<comment type="caution">
    <text evidence="1">The sequence shown here is derived from an EMBL/GenBank/DDBJ whole genome shotgun (WGS) entry which is preliminary data.</text>
</comment>
<evidence type="ECO:0000313" key="1">
    <source>
        <dbReference type="EMBL" id="CAK0789852.1"/>
    </source>
</evidence>
<reference evidence="1" key="1">
    <citation type="submission" date="2023-10" db="EMBL/GenBank/DDBJ databases">
        <authorList>
            <person name="Chen Y."/>
            <person name="Shah S."/>
            <person name="Dougan E. K."/>
            <person name="Thang M."/>
            <person name="Chan C."/>
        </authorList>
    </citation>
    <scope>NUCLEOTIDE SEQUENCE [LARGE SCALE GENOMIC DNA]</scope>
</reference>
<organism evidence="1 2">
    <name type="scientific">Prorocentrum cordatum</name>
    <dbReference type="NCBI Taxonomy" id="2364126"/>
    <lineage>
        <taxon>Eukaryota</taxon>
        <taxon>Sar</taxon>
        <taxon>Alveolata</taxon>
        <taxon>Dinophyceae</taxon>
        <taxon>Prorocentrales</taxon>
        <taxon>Prorocentraceae</taxon>
        <taxon>Prorocentrum</taxon>
    </lineage>
</organism>
<accession>A0ABN9PCX9</accession>
<sequence>TSVGSSATAQTLGRPHKAQGALGALERRLLCRLEASERRFEAQRSAEGARQRAWRDGIAQRLAAVEQRLESVRGVGPLVEQVARVMPDVQRLQDSCDRVLADRAAFDSWQRRLAACEGAARRASDADRRVDELWALVEQTAGEQGRVLSECVGEVELGMSRLCAVEDSVERLDHGWRAAWGRHRRRDQHDVDGLLEGLHRRLQEADARHQHEFERMRQHLQHRFADLAGRLPGAD</sequence>